<protein>
    <submittedName>
        <fullName evidence="2">GCR102</fullName>
    </submittedName>
</protein>
<name>A0A193KUM4_SCHMD</name>
<dbReference type="AlphaFoldDB" id="A0A193KUM4"/>
<evidence type="ECO:0000313" key="2">
    <source>
        <dbReference type="EMBL" id="ANO39066.1"/>
    </source>
</evidence>
<feature type="transmembrane region" description="Helical" evidence="1">
    <location>
        <begin position="263"/>
        <end position="281"/>
    </location>
</feature>
<sequence length="409" mass="46819">MSKTAILEIIKFQFENANNENFSFASLSDNELLKFKRCVDECIQIMTEIKTGKSGGKNRAFGNWCNRSAQAWFHELYYVLWKRSPEVNVLKNVVEPYLVPIFLTWCIIQIAIMAILLLCFTQLRKSNSLWVFLFWYCLSSEAELVIVTLLFNIFANKFSTNFLCRSKQFISSTLSAIPHWILAEALFNQSLTSLRCSNLPPVAALGTKIIITCSVVAIVVLNAHSLWLYSVDQYENKCNIHLHSQALVFVIGYPIYLEIIENIIPGIVILACVFVLVYCIFKKVNPEENLVKTPLILGLNYLIFNVPCGIYWLVSNFTTPDSSLKPFNELKMTTIIKFVVDFFANQSNFFILPIVFGSSPIIRITTQKLLEKQVRRLREMLKPKIPDVNSLEIDLKTRTDIALPLVNNI</sequence>
<feature type="transmembrane region" description="Helical" evidence="1">
    <location>
        <begin position="293"/>
        <end position="314"/>
    </location>
</feature>
<feature type="transmembrane region" description="Helical" evidence="1">
    <location>
        <begin position="97"/>
        <end position="120"/>
    </location>
</feature>
<keyword evidence="1" id="KW-0812">Transmembrane</keyword>
<accession>A0A193KUM4</accession>
<keyword evidence="1" id="KW-0472">Membrane</keyword>
<evidence type="ECO:0000256" key="1">
    <source>
        <dbReference type="SAM" id="Phobius"/>
    </source>
</evidence>
<reference evidence="2" key="1">
    <citation type="journal article" date="2016" name="PLoS Biol.">
        <title>GPCRs Direct Germline Development and Somatic Gonad Function in Planarians.</title>
        <authorList>
            <person name="Saberi A."/>
            <person name="Jamal A."/>
            <person name="Beets I."/>
            <person name="Schoofs L."/>
            <person name="Newmark P.A."/>
        </authorList>
    </citation>
    <scope>NUCLEOTIDE SEQUENCE</scope>
</reference>
<organism evidence="2">
    <name type="scientific">Schmidtea mediterranea</name>
    <name type="common">Freshwater planarian flatworm</name>
    <dbReference type="NCBI Taxonomy" id="79327"/>
    <lineage>
        <taxon>Eukaryota</taxon>
        <taxon>Metazoa</taxon>
        <taxon>Spiralia</taxon>
        <taxon>Lophotrochozoa</taxon>
        <taxon>Platyhelminthes</taxon>
        <taxon>Rhabditophora</taxon>
        <taxon>Seriata</taxon>
        <taxon>Tricladida</taxon>
        <taxon>Continenticola</taxon>
        <taxon>Geoplanoidea</taxon>
        <taxon>Dugesiidae</taxon>
        <taxon>Schmidtea</taxon>
    </lineage>
</organism>
<keyword evidence="1" id="KW-1133">Transmembrane helix</keyword>
<feature type="transmembrane region" description="Helical" evidence="1">
    <location>
        <begin position="349"/>
        <end position="366"/>
    </location>
</feature>
<dbReference type="EMBL" id="KX018905">
    <property type="protein sequence ID" value="ANO39066.1"/>
    <property type="molecule type" value="mRNA"/>
</dbReference>
<proteinExistence type="evidence at transcript level"/>
<feature type="transmembrane region" description="Helical" evidence="1">
    <location>
        <begin position="209"/>
        <end position="228"/>
    </location>
</feature>
<gene>
    <name evidence="2" type="primary">gcr102</name>
</gene>
<feature type="transmembrane region" description="Helical" evidence="1">
    <location>
        <begin position="240"/>
        <end position="257"/>
    </location>
</feature>
<feature type="transmembrane region" description="Helical" evidence="1">
    <location>
        <begin position="132"/>
        <end position="155"/>
    </location>
</feature>